<proteinExistence type="predicted"/>
<dbReference type="AlphaFoldDB" id="A0AAC9YQ04"/>
<dbReference type="InterPro" id="IPR014917">
    <property type="entry name" value="DUF1800"/>
</dbReference>
<dbReference type="Proteomes" id="UP000217144">
    <property type="component" value="Chromosome"/>
</dbReference>
<evidence type="ECO:0000313" key="2">
    <source>
        <dbReference type="Proteomes" id="UP000217144"/>
    </source>
</evidence>
<keyword evidence="2" id="KW-1185">Reference proteome</keyword>
<organism evidence="1 2">
    <name type="scientific">Candidatus Planktophila lacus</name>
    <dbReference type="NCBI Taxonomy" id="1884913"/>
    <lineage>
        <taxon>Bacteria</taxon>
        <taxon>Bacillati</taxon>
        <taxon>Actinomycetota</taxon>
        <taxon>Actinomycetes</taxon>
        <taxon>Candidatus Nanopelagicales</taxon>
        <taxon>Candidatus Nanopelagicaceae</taxon>
        <taxon>Candidatus Planktophila</taxon>
    </lineage>
</organism>
<accession>A0AAC9YQ04</accession>
<dbReference type="KEGG" id="plan:A1s21148_00090"/>
<dbReference type="EMBL" id="CP016769">
    <property type="protein sequence ID" value="ASY09990.1"/>
    <property type="molecule type" value="Genomic_DNA"/>
</dbReference>
<reference evidence="1 2" key="1">
    <citation type="submission" date="2016-07" db="EMBL/GenBank/DDBJ databases">
        <title>High microdiversification within the ubiquitous acI lineage of Actinobacteria.</title>
        <authorList>
            <person name="Neuenschwander S.M."/>
            <person name="Salcher M."/>
            <person name="Ghai R."/>
            <person name="Pernthaler J."/>
        </authorList>
    </citation>
    <scope>NUCLEOTIDE SEQUENCE [LARGE SCALE GENOMIC DNA]</scope>
    <source>
        <strain evidence="1">MMS-21-148</strain>
    </source>
</reference>
<sequence>MDLKRLETARLFHRFGFGPRPGEFEAALKNGVEKTRSELLAKSKNEIAVTPPVLIDLGKRPEPKSPEIAAFSQSLRAQTTSLSKWWLDQMVASENQLHEKMVWFWHGHWATSIGKVNYALPMYNQNLTFRKYALGNFSDFASAMFFDGALQIWLDGGENTLKAPNENLSREMMELFVLGVNRYSEMDVRELARAFTGYQITRSTGEVVSVPRRRDTGAVTVLGKTGVMSPEEVIKHLVSQPDCAKFINERIWYRFISSTAPLSENNPSIAAFASRDISALIKSMVESKALANPEYSIVKSPIEWFIAVCRAFNLTPSQMNSQNKINSYLDKLSQIPFSPPNVGGWPTDEAWLSSASAQFRLAFATWIASQIDTSQLTTIAPEKRSAYLADLLGVVEWSPRTTFALREVRNNPERLITLAICSPEYVVSA</sequence>
<protein>
    <submittedName>
        <fullName evidence="1">DUF1800 domain-containing protein</fullName>
    </submittedName>
</protein>
<name>A0AAC9YQ04_9ACTN</name>
<evidence type="ECO:0000313" key="1">
    <source>
        <dbReference type="EMBL" id="ASY09990.1"/>
    </source>
</evidence>
<gene>
    <name evidence="1" type="ORF">A1s21148_00090</name>
</gene>
<dbReference type="RefSeq" id="WP_095670475.1">
    <property type="nucleotide sequence ID" value="NZ_CP016769.1"/>
</dbReference>
<dbReference type="Pfam" id="PF08811">
    <property type="entry name" value="DUF1800"/>
    <property type="match status" value="1"/>
</dbReference>